<keyword evidence="1" id="KW-0067">ATP-binding</keyword>
<evidence type="ECO:0000259" key="2">
    <source>
        <dbReference type="Pfam" id="PF05970"/>
    </source>
</evidence>
<evidence type="ECO:0000256" key="1">
    <source>
        <dbReference type="RuleBase" id="RU363044"/>
    </source>
</evidence>
<feature type="non-terminal residue" evidence="3">
    <location>
        <position position="176"/>
    </location>
</feature>
<reference evidence="3" key="1">
    <citation type="submission" date="2023-03" db="EMBL/GenBank/DDBJ databases">
        <title>Massive genome expansion in bonnet fungi (Mycena s.s.) driven by repeated elements and novel gene families across ecological guilds.</title>
        <authorList>
            <consortium name="Lawrence Berkeley National Laboratory"/>
            <person name="Harder C.B."/>
            <person name="Miyauchi S."/>
            <person name="Viragh M."/>
            <person name="Kuo A."/>
            <person name="Thoen E."/>
            <person name="Andreopoulos B."/>
            <person name="Lu D."/>
            <person name="Skrede I."/>
            <person name="Drula E."/>
            <person name="Henrissat B."/>
            <person name="Morin E."/>
            <person name="Kohler A."/>
            <person name="Barry K."/>
            <person name="LaButti K."/>
            <person name="Morin E."/>
            <person name="Salamov A."/>
            <person name="Lipzen A."/>
            <person name="Mereny Z."/>
            <person name="Hegedus B."/>
            <person name="Baldrian P."/>
            <person name="Stursova M."/>
            <person name="Weitz H."/>
            <person name="Taylor A."/>
            <person name="Grigoriev I.V."/>
            <person name="Nagy L.G."/>
            <person name="Martin F."/>
            <person name="Kauserud H."/>
        </authorList>
    </citation>
    <scope>NUCLEOTIDE SEQUENCE</scope>
    <source>
        <strain evidence="3">9144</strain>
    </source>
</reference>
<keyword evidence="1" id="KW-0347">Helicase</keyword>
<keyword evidence="1" id="KW-0227">DNA damage</keyword>
<comment type="cofactor">
    <cofactor evidence="1">
        <name>Mg(2+)</name>
        <dbReference type="ChEBI" id="CHEBI:18420"/>
    </cofactor>
</comment>
<dbReference type="GO" id="GO:0006310">
    <property type="term" value="P:DNA recombination"/>
    <property type="evidence" value="ECO:0007669"/>
    <property type="project" value="UniProtKB-KW"/>
</dbReference>
<dbReference type="Pfam" id="PF05970">
    <property type="entry name" value="PIF1"/>
    <property type="match status" value="1"/>
</dbReference>
<dbReference type="SUPFAM" id="SSF52540">
    <property type="entry name" value="P-loop containing nucleoside triphosphate hydrolases"/>
    <property type="match status" value="1"/>
</dbReference>
<comment type="caution">
    <text evidence="3">The sequence shown here is derived from an EMBL/GenBank/DDBJ whole genome shotgun (WGS) entry which is preliminary data.</text>
</comment>
<comment type="similarity">
    <text evidence="1">Belongs to the helicase family.</text>
</comment>
<dbReference type="GO" id="GO:0043139">
    <property type="term" value="F:5'-3' DNA helicase activity"/>
    <property type="evidence" value="ECO:0007669"/>
    <property type="project" value="UniProtKB-EC"/>
</dbReference>
<feature type="domain" description="DNA helicase Pif1-like DEAD-box helicase" evidence="2">
    <location>
        <begin position="20"/>
        <end position="116"/>
    </location>
</feature>
<dbReference type="InterPro" id="IPR010285">
    <property type="entry name" value="DNA_helicase_pif1-like_DEAD"/>
</dbReference>
<dbReference type="Gene3D" id="3.40.50.300">
    <property type="entry name" value="P-loop containing nucleotide triphosphate hydrolases"/>
    <property type="match status" value="1"/>
</dbReference>
<dbReference type="InterPro" id="IPR027417">
    <property type="entry name" value="P-loop_NTPase"/>
</dbReference>
<keyword evidence="4" id="KW-1185">Reference proteome</keyword>
<keyword evidence="1" id="KW-0234">DNA repair</keyword>
<dbReference type="EC" id="5.6.2.3" evidence="1"/>
<name>A0AAD6YEP2_9AGAR</name>
<dbReference type="AlphaFoldDB" id="A0AAD6YEP2"/>
<dbReference type="InterPro" id="IPR051055">
    <property type="entry name" value="PIF1_helicase"/>
</dbReference>
<keyword evidence="1" id="KW-0233">DNA recombination</keyword>
<dbReference type="PANTHER" id="PTHR47642">
    <property type="entry name" value="ATP-DEPENDENT DNA HELICASE"/>
    <property type="match status" value="1"/>
</dbReference>
<dbReference type="Proteomes" id="UP001219525">
    <property type="component" value="Unassembled WGS sequence"/>
</dbReference>
<evidence type="ECO:0000313" key="4">
    <source>
        <dbReference type="Proteomes" id="UP001219525"/>
    </source>
</evidence>
<gene>
    <name evidence="3" type="ORF">GGX14DRAFT_341488</name>
</gene>
<proteinExistence type="inferred from homology"/>
<comment type="catalytic activity">
    <reaction evidence="1">
        <text>ATP + H2O = ADP + phosphate + H(+)</text>
        <dbReference type="Rhea" id="RHEA:13065"/>
        <dbReference type="ChEBI" id="CHEBI:15377"/>
        <dbReference type="ChEBI" id="CHEBI:15378"/>
        <dbReference type="ChEBI" id="CHEBI:30616"/>
        <dbReference type="ChEBI" id="CHEBI:43474"/>
        <dbReference type="ChEBI" id="CHEBI:456216"/>
        <dbReference type="EC" id="5.6.2.3"/>
    </reaction>
</comment>
<dbReference type="GO" id="GO:0000723">
    <property type="term" value="P:telomere maintenance"/>
    <property type="evidence" value="ECO:0007669"/>
    <property type="project" value="InterPro"/>
</dbReference>
<dbReference type="GO" id="GO:0006281">
    <property type="term" value="P:DNA repair"/>
    <property type="evidence" value="ECO:0007669"/>
    <property type="project" value="UniProtKB-KW"/>
</dbReference>
<keyword evidence="1" id="KW-0547">Nucleotide-binding</keyword>
<protein>
    <recommendedName>
        <fullName evidence="1">ATP-dependent DNA helicase</fullName>
        <ecNumber evidence="1">5.6.2.3</ecNumber>
    </recommendedName>
</protein>
<dbReference type="PANTHER" id="PTHR47642:SF8">
    <property type="entry name" value="ATP-DEPENDENT DNA HELICASE"/>
    <property type="match status" value="1"/>
</dbReference>
<keyword evidence="1" id="KW-0378">Hydrolase</keyword>
<evidence type="ECO:0000313" key="3">
    <source>
        <dbReference type="EMBL" id="KAJ7205840.1"/>
    </source>
</evidence>
<organism evidence="3 4">
    <name type="scientific">Mycena pura</name>
    <dbReference type="NCBI Taxonomy" id="153505"/>
    <lineage>
        <taxon>Eukaryota</taxon>
        <taxon>Fungi</taxon>
        <taxon>Dikarya</taxon>
        <taxon>Basidiomycota</taxon>
        <taxon>Agaricomycotina</taxon>
        <taxon>Agaricomycetes</taxon>
        <taxon>Agaricomycetidae</taxon>
        <taxon>Agaricales</taxon>
        <taxon>Marasmiineae</taxon>
        <taxon>Mycenaceae</taxon>
        <taxon>Mycena</taxon>
    </lineage>
</organism>
<sequence>MVGCSLLVQISEALMEAKGNSSIFGGINVIFAGDFAQLPPVGMKSLYATIKTKSSAASQKKGQQNIAGKLLWLSVKTVVILKRVERVRGQSDGNNAAVQFVDLLSRLRMGKCTENDFELLNSRLLSRQRPDWNAPGFQNIPVIVPTNAIKDALNERAARVYAARTGNTLDWYYVRD</sequence>
<dbReference type="GO" id="GO:0005524">
    <property type="term" value="F:ATP binding"/>
    <property type="evidence" value="ECO:0007669"/>
    <property type="project" value="UniProtKB-KW"/>
</dbReference>
<dbReference type="GO" id="GO:0016787">
    <property type="term" value="F:hydrolase activity"/>
    <property type="evidence" value="ECO:0007669"/>
    <property type="project" value="UniProtKB-KW"/>
</dbReference>
<dbReference type="EMBL" id="JARJCW010000042">
    <property type="protein sequence ID" value="KAJ7205840.1"/>
    <property type="molecule type" value="Genomic_DNA"/>
</dbReference>
<accession>A0AAD6YEP2</accession>